<feature type="compositionally biased region" description="Low complexity" evidence="4">
    <location>
        <begin position="389"/>
        <end position="400"/>
    </location>
</feature>
<dbReference type="Pfam" id="PF24680">
    <property type="entry name" value="SH3_Hsr9"/>
    <property type="match status" value="1"/>
</dbReference>
<dbReference type="InterPro" id="IPR036420">
    <property type="entry name" value="BRCT_dom_sf"/>
</dbReference>
<comment type="subcellular location">
    <subcellularLocation>
        <location evidence="1">Nucleus</location>
    </subcellularLocation>
</comment>
<feature type="region of interest" description="Disordered" evidence="4">
    <location>
        <begin position="1068"/>
        <end position="1092"/>
    </location>
</feature>
<feature type="compositionally biased region" description="Acidic residues" evidence="4">
    <location>
        <begin position="148"/>
        <end position="167"/>
    </location>
</feature>
<dbReference type="Gene3D" id="3.40.50.10190">
    <property type="entry name" value="BRCT domain"/>
    <property type="match status" value="2"/>
</dbReference>
<feature type="compositionally biased region" description="Basic and acidic residues" evidence="4">
    <location>
        <begin position="35"/>
        <end position="47"/>
    </location>
</feature>
<feature type="compositionally biased region" description="Polar residues" evidence="4">
    <location>
        <begin position="416"/>
        <end position="428"/>
    </location>
</feature>
<feature type="compositionally biased region" description="Basic residues" evidence="4">
    <location>
        <begin position="206"/>
        <end position="215"/>
    </location>
</feature>
<feature type="compositionally biased region" description="Acidic residues" evidence="4">
    <location>
        <begin position="174"/>
        <end position="186"/>
    </location>
</feature>
<dbReference type="Pfam" id="PF18428">
    <property type="entry name" value="BRCT_3"/>
    <property type="match status" value="1"/>
</dbReference>
<name>A0A7E4W094_PANRE</name>
<dbReference type="InterPro" id="IPR047252">
    <property type="entry name" value="TP53BP1-like"/>
</dbReference>
<dbReference type="PANTHER" id="PTHR15321">
    <property type="entry name" value="TUMOR SUPPRESSOR P53-BINDING PROTEIN 1"/>
    <property type="match status" value="1"/>
</dbReference>
<dbReference type="Pfam" id="PF00533">
    <property type="entry name" value="BRCT"/>
    <property type="match status" value="1"/>
</dbReference>
<dbReference type="SMART" id="SM00292">
    <property type="entry name" value="BRCT"/>
    <property type="match status" value="1"/>
</dbReference>
<feature type="compositionally biased region" description="Basic residues" evidence="4">
    <location>
        <begin position="812"/>
        <end position="822"/>
    </location>
</feature>
<evidence type="ECO:0000313" key="6">
    <source>
        <dbReference type="Proteomes" id="UP000492821"/>
    </source>
</evidence>
<feature type="compositionally biased region" description="Polar residues" evidence="4">
    <location>
        <begin position="1"/>
        <end position="18"/>
    </location>
</feature>
<reference evidence="7" key="2">
    <citation type="submission" date="2020-10" db="UniProtKB">
        <authorList>
            <consortium name="WormBaseParasite"/>
        </authorList>
    </citation>
    <scope>IDENTIFICATION</scope>
</reference>
<protein>
    <submittedName>
        <fullName evidence="7">BRCT domain-containing protein</fullName>
    </submittedName>
</protein>
<feature type="domain" description="BRCT" evidence="5">
    <location>
        <begin position="965"/>
        <end position="1071"/>
    </location>
</feature>
<feature type="region of interest" description="Disordered" evidence="4">
    <location>
        <begin position="1"/>
        <end position="516"/>
    </location>
</feature>
<feature type="compositionally biased region" description="Acidic residues" evidence="4">
    <location>
        <begin position="48"/>
        <end position="57"/>
    </location>
</feature>
<dbReference type="SUPFAM" id="SSF52113">
    <property type="entry name" value="BRCT domain"/>
    <property type="match status" value="2"/>
</dbReference>
<dbReference type="PROSITE" id="PS50172">
    <property type="entry name" value="BRCT"/>
    <property type="match status" value="2"/>
</dbReference>
<keyword evidence="6" id="KW-1185">Reference proteome</keyword>
<dbReference type="InterPro" id="IPR001357">
    <property type="entry name" value="BRCT_dom"/>
</dbReference>
<evidence type="ECO:0000256" key="4">
    <source>
        <dbReference type="SAM" id="MobiDB-lite"/>
    </source>
</evidence>
<evidence type="ECO:0000256" key="2">
    <source>
        <dbReference type="ARBA" id="ARBA00022763"/>
    </source>
</evidence>
<dbReference type="Proteomes" id="UP000492821">
    <property type="component" value="Unassembled WGS sequence"/>
</dbReference>
<feature type="compositionally biased region" description="Low complexity" evidence="4">
    <location>
        <begin position="429"/>
        <end position="444"/>
    </location>
</feature>
<keyword evidence="3" id="KW-0539">Nucleus</keyword>
<feature type="compositionally biased region" description="Acidic residues" evidence="4">
    <location>
        <begin position="220"/>
        <end position="239"/>
    </location>
</feature>
<dbReference type="AlphaFoldDB" id="A0A7E4W094"/>
<evidence type="ECO:0000313" key="7">
    <source>
        <dbReference type="WBParaSite" id="Pan_g4953.t1"/>
    </source>
</evidence>
<dbReference type="CDD" id="cd17745">
    <property type="entry name" value="BRCT_p53bp1_rpt1"/>
    <property type="match status" value="1"/>
</dbReference>
<feature type="compositionally biased region" description="Basic residues" evidence="4">
    <location>
        <begin position="332"/>
        <end position="341"/>
    </location>
</feature>
<feature type="compositionally biased region" description="Acidic residues" evidence="4">
    <location>
        <begin position="1074"/>
        <end position="1092"/>
    </location>
</feature>
<dbReference type="WBParaSite" id="Pan_g4953.t1">
    <property type="protein sequence ID" value="Pan_g4953.t1"/>
    <property type="gene ID" value="Pan_g4953"/>
</dbReference>
<evidence type="ECO:0000256" key="3">
    <source>
        <dbReference type="ARBA" id="ARBA00023242"/>
    </source>
</evidence>
<feature type="compositionally biased region" description="Basic and acidic residues" evidence="4">
    <location>
        <begin position="274"/>
        <end position="291"/>
    </location>
</feature>
<feature type="compositionally biased region" description="Acidic residues" evidence="4">
    <location>
        <begin position="348"/>
        <end position="373"/>
    </location>
</feature>
<accession>A0A7E4W094</accession>
<feature type="region of interest" description="Disordered" evidence="4">
    <location>
        <begin position="569"/>
        <end position="628"/>
    </location>
</feature>
<evidence type="ECO:0000256" key="1">
    <source>
        <dbReference type="ARBA" id="ARBA00004123"/>
    </source>
</evidence>
<evidence type="ECO:0000259" key="5">
    <source>
        <dbReference type="PROSITE" id="PS50172"/>
    </source>
</evidence>
<feature type="region of interest" description="Disordered" evidence="4">
    <location>
        <begin position="793"/>
        <end position="849"/>
    </location>
</feature>
<feature type="compositionally biased region" description="Basic residues" evidence="4">
    <location>
        <begin position="581"/>
        <end position="591"/>
    </location>
</feature>
<proteinExistence type="predicted"/>
<feature type="compositionally biased region" description="Acidic residues" evidence="4">
    <location>
        <begin position="308"/>
        <end position="326"/>
    </location>
</feature>
<feature type="compositionally biased region" description="Basic residues" evidence="4">
    <location>
        <begin position="490"/>
        <end position="499"/>
    </location>
</feature>
<reference evidence="6" key="1">
    <citation type="journal article" date="2013" name="Genetics">
        <title>The draft genome and transcriptome of Panagrellus redivivus are shaped by the harsh demands of a free-living lifestyle.</title>
        <authorList>
            <person name="Srinivasan J."/>
            <person name="Dillman A.R."/>
            <person name="Macchietto M.G."/>
            <person name="Heikkinen L."/>
            <person name="Lakso M."/>
            <person name="Fracchia K.M."/>
            <person name="Antoshechkin I."/>
            <person name="Mortazavi A."/>
            <person name="Wong G."/>
            <person name="Sternberg P.W."/>
        </authorList>
    </citation>
    <scope>NUCLEOTIDE SEQUENCE [LARGE SCALE GENOMIC DNA]</scope>
    <source>
        <strain evidence="6">MT8872</strain>
    </source>
</reference>
<feature type="compositionally biased region" description="Basic residues" evidence="4">
    <location>
        <begin position="292"/>
        <end position="301"/>
    </location>
</feature>
<dbReference type="GO" id="GO:0042393">
    <property type="term" value="F:histone binding"/>
    <property type="evidence" value="ECO:0007669"/>
    <property type="project" value="TreeGrafter"/>
</dbReference>
<dbReference type="PANTHER" id="PTHR15321:SF3">
    <property type="entry name" value="TP53-BINDING PROTEIN 1"/>
    <property type="match status" value="1"/>
</dbReference>
<feature type="domain" description="BRCT" evidence="5">
    <location>
        <begin position="850"/>
        <end position="949"/>
    </location>
</feature>
<dbReference type="InterPro" id="IPR056492">
    <property type="entry name" value="SH3_Hsr9"/>
</dbReference>
<dbReference type="GO" id="GO:0045944">
    <property type="term" value="P:positive regulation of transcription by RNA polymerase II"/>
    <property type="evidence" value="ECO:0007669"/>
    <property type="project" value="TreeGrafter"/>
</dbReference>
<keyword evidence="2" id="KW-0227">DNA damage</keyword>
<feature type="compositionally biased region" description="Acidic residues" evidence="4">
    <location>
        <begin position="116"/>
        <end position="131"/>
    </location>
</feature>
<organism evidence="6 7">
    <name type="scientific">Panagrellus redivivus</name>
    <name type="common">Microworm</name>
    <dbReference type="NCBI Taxonomy" id="6233"/>
    <lineage>
        <taxon>Eukaryota</taxon>
        <taxon>Metazoa</taxon>
        <taxon>Ecdysozoa</taxon>
        <taxon>Nematoda</taxon>
        <taxon>Chromadorea</taxon>
        <taxon>Rhabditida</taxon>
        <taxon>Tylenchina</taxon>
        <taxon>Panagrolaimomorpha</taxon>
        <taxon>Panagrolaimoidea</taxon>
        <taxon>Panagrolaimidae</taxon>
        <taxon>Panagrellus</taxon>
    </lineage>
</organism>
<sequence length="1092" mass="119906">MSEGEGSTSIDAGSSSAAPLSPEKSLFGNSADILRQSDIESMIHGEEETAEVEEASNEEQSNVATESTAQPPAASEADYGDIIPQTQELNDVLPDTDDEADGDTHEKQPAAGAGGDADEPMETEDGGDEAVVDSAGEEPCVKRHVEPVYEEEDNADESEAPAAEEAEEKPAEEVQAEAPEEEEEEPIVTPHRRTPRSAAATQQSTKAKRGAKKARTQSESDFEEPEAAAEPEPEPEPQPEESTPRRRSTRVSKPVITPPAAKTPAKGRGKAVKVKKEEKSEEPEAKPEPTPKKGRGRKKKTPTPAVSEAEDEAEAEPEEAETEPAEVEVTPKKTRGRKKKVPTPVVSEAEDEGEAEPTAAEDEPMEVDEEEPQESPVSTRRGRGRRSTRTSTTVTPTPKKTPAKRGRQPKREPSTGAESQTETDVQTESAATTPRRRPAAMSTPKRGAKTPKREADEFELPADSPGPSSSKTPKRGAAKRPPTDTPSSSKVKRGKHRRSPSPDPNDPYNFDTKQDEHPVMFQNVGIVRNNFMNLNFFTSKKEGDTSSKYAALEKNASERRSMLPALLLNSTPTTSKTPRAAAKKTPGRKRALKTESINGDDVNEGETPAKKTPRARNTPAPTPKVEKKLPPVLTPEEQQQVDAHEHFDAGARVYAFWNKQYYSAVLSERDGLSRWNVIYTEDNSDNFVPFDSLMALRLVTVGAQVSVLGDFDDDGYQDVFVGEVKAIPNIEDANEWYEGLYSIEVHNDETPKEIRQIKWNNIFFNTKDFKALRKNAKNATSIDTDNVIESKRTRRSCVAAPAPPPLTPAAAKRGKGAKKTPTRKTSTREPSSETVQEEHEESVLSETSNGHQPIFAGKTFILTAATRGDTEPPFHKKSLKRQIENRGGRVIDALTDVADAKSTYIIADTFYRTSKYLGALSMSIPPVSFKWILESIESEELKNPNDYFLPAGIVEGSDQVVPFRPSTNVLGGLRIAVYNWCPRDNMNFRQVWAPIINNLGGVYVELPDSVADVIDALKNAEEPIDYMVVEEGCDYTVVDAAYEVDATPVRADWLTHAILTGEMDNTDRYFIPREDEDEAEDDGEEEAAVEEE</sequence>
<dbReference type="GO" id="GO:0000077">
    <property type="term" value="P:DNA damage checkpoint signaling"/>
    <property type="evidence" value="ECO:0007669"/>
    <property type="project" value="TreeGrafter"/>
</dbReference>
<dbReference type="InterPro" id="IPR047249">
    <property type="entry name" value="BRCT_p53bp1-like_rpt1"/>
</dbReference>
<dbReference type="GO" id="GO:0005634">
    <property type="term" value="C:nucleus"/>
    <property type="evidence" value="ECO:0007669"/>
    <property type="project" value="UniProtKB-SubCell"/>
</dbReference>